<gene>
    <name evidence="2" type="ORF">A4R26_12615</name>
</gene>
<dbReference type="RefSeq" id="WP_081161951.1">
    <property type="nucleotide sequence ID" value="NZ_LWBP01000045.1"/>
</dbReference>
<evidence type="ECO:0000313" key="2">
    <source>
        <dbReference type="EMBL" id="OQP66623.1"/>
    </source>
</evidence>
<evidence type="ECO:0000259" key="1">
    <source>
        <dbReference type="PROSITE" id="PS51352"/>
    </source>
</evidence>
<dbReference type="SUPFAM" id="SSF52833">
    <property type="entry name" value="Thioredoxin-like"/>
    <property type="match status" value="1"/>
</dbReference>
<comment type="caution">
    <text evidence="2">The sequence shown here is derived from an EMBL/GenBank/DDBJ whole genome shotgun (WGS) entry which is preliminary data.</text>
</comment>
<dbReference type="InterPro" id="IPR012336">
    <property type="entry name" value="Thioredoxin-like_fold"/>
</dbReference>
<dbReference type="Proteomes" id="UP000192276">
    <property type="component" value="Unassembled WGS sequence"/>
</dbReference>
<dbReference type="InterPro" id="IPR036249">
    <property type="entry name" value="Thioredoxin-like_sf"/>
</dbReference>
<dbReference type="EMBL" id="LWBP01000045">
    <property type="protein sequence ID" value="OQP66623.1"/>
    <property type="molecule type" value="Genomic_DNA"/>
</dbReference>
<dbReference type="Pfam" id="PF13098">
    <property type="entry name" value="Thioredoxin_2"/>
    <property type="match status" value="1"/>
</dbReference>
<evidence type="ECO:0000313" key="3">
    <source>
        <dbReference type="Proteomes" id="UP000192276"/>
    </source>
</evidence>
<name>A0A1V9G7N5_9BACT</name>
<dbReference type="OrthoDB" id="662072at2"/>
<dbReference type="Gene3D" id="3.40.30.10">
    <property type="entry name" value="Glutaredoxin"/>
    <property type="match status" value="1"/>
</dbReference>
<feature type="domain" description="Thioredoxin" evidence="1">
    <location>
        <begin position="25"/>
        <end position="163"/>
    </location>
</feature>
<organism evidence="2 3">
    <name type="scientific">Niastella populi</name>
    <dbReference type="NCBI Taxonomy" id="550983"/>
    <lineage>
        <taxon>Bacteria</taxon>
        <taxon>Pseudomonadati</taxon>
        <taxon>Bacteroidota</taxon>
        <taxon>Chitinophagia</taxon>
        <taxon>Chitinophagales</taxon>
        <taxon>Chitinophagaceae</taxon>
        <taxon>Niastella</taxon>
    </lineage>
</organism>
<sequence>MKLLFSFLLSVFLLGCYSKEPLKTGLEGKPLPSFSLLLPDSSTYLNTATIPSGHPIALFFYGPYCPYSRAQMEIILNNMSELKDVHFYVFTSYPFHDMKKFYDDYQLNKYSNITAGIDYKLVFSNYYQVPGVPYLAVYDKNKLLKQAFIGQVYSKQIKSAIEE</sequence>
<keyword evidence="3" id="KW-1185">Reference proteome</keyword>
<accession>A0A1V9G7N5</accession>
<dbReference type="STRING" id="550983.A4R26_12615"/>
<dbReference type="InterPro" id="IPR013766">
    <property type="entry name" value="Thioredoxin_domain"/>
</dbReference>
<reference evidence="3" key="1">
    <citation type="submission" date="2016-04" db="EMBL/GenBank/DDBJ databases">
        <authorList>
            <person name="Chen L."/>
            <person name="Zhuang W."/>
            <person name="Wang G."/>
        </authorList>
    </citation>
    <scope>NUCLEOTIDE SEQUENCE [LARGE SCALE GENOMIC DNA]</scope>
    <source>
        <strain evidence="3">208</strain>
    </source>
</reference>
<dbReference type="PROSITE" id="PS51257">
    <property type="entry name" value="PROKAR_LIPOPROTEIN"/>
    <property type="match status" value="1"/>
</dbReference>
<protein>
    <recommendedName>
        <fullName evidence="1">Thioredoxin domain-containing protein</fullName>
    </recommendedName>
</protein>
<dbReference type="PROSITE" id="PS51352">
    <property type="entry name" value="THIOREDOXIN_2"/>
    <property type="match status" value="1"/>
</dbReference>
<proteinExistence type="predicted"/>
<dbReference type="AlphaFoldDB" id="A0A1V9G7N5"/>